<reference evidence="17" key="1">
    <citation type="submission" date="2023-06" db="EMBL/GenBank/DDBJ databases">
        <title>Genome-scale phylogeny and comparative genomics of the fungal order Sordariales.</title>
        <authorList>
            <consortium name="Lawrence Berkeley National Laboratory"/>
            <person name="Hensen N."/>
            <person name="Bonometti L."/>
            <person name="Westerberg I."/>
            <person name="Brannstrom I.O."/>
            <person name="Guillou S."/>
            <person name="Cros-Aarteil S."/>
            <person name="Calhoun S."/>
            <person name="Haridas S."/>
            <person name="Kuo A."/>
            <person name="Mondo S."/>
            <person name="Pangilinan J."/>
            <person name="Riley R."/>
            <person name="LaButti K."/>
            <person name="Andreopoulos B."/>
            <person name="Lipzen A."/>
            <person name="Chen C."/>
            <person name="Yanf M."/>
            <person name="Daum C."/>
            <person name="Ng V."/>
            <person name="Clum A."/>
            <person name="Steindorff A."/>
            <person name="Ohm R."/>
            <person name="Martin F."/>
            <person name="Silar P."/>
            <person name="Natvig D."/>
            <person name="Lalanne C."/>
            <person name="Gautier V."/>
            <person name="Ament-velasquez S.L."/>
            <person name="Kruys A."/>
            <person name="Hutchinson M.I."/>
            <person name="Powell A.J."/>
            <person name="Barry K."/>
            <person name="Miller A.N."/>
            <person name="Grigoriev I.V."/>
            <person name="Debuchy R."/>
            <person name="Gladieux P."/>
            <person name="Thoren M.H."/>
            <person name="Johannesson H."/>
        </authorList>
    </citation>
    <scope>NUCLEOTIDE SEQUENCE</scope>
    <source>
        <strain evidence="17">SMH3187-1</strain>
    </source>
</reference>
<feature type="binding site" evidence="10">
    <location>
        <position position="1205"/>
    </location>
    <ligand>
        <name>Zn(2+)</name>
        <dbReference type="ChEBI" id="CHEBI:29105"/>
        <label>2</label>
    </ligand>
</feature>
<feature type="region of interest" description="Disordered" evidence="13">
    <location>
        <begin position="321"/>
        <end position="363"/>
    </location>
</feature>
<accession>A0AA40EFY4</accession>
<comment type="cofactor">
    <cofactor evidence="10">
        <name>Mg(2+)</name>
        <dbReference type="ChEBI" id="CHEBI:18420"/>
    </cofactor>
    <text evidence="10">Binds 1 Mg(2+) ion.</text>
</comment>
<feature type="binding site" evidence="10">
    <location>
        <position position="1096"/>
    </location>
    <ligand>
        <name>Zn(2+)</name>
        <dbReference type="ChEBI" id="CHEBI:29105"/>
        <label>2</label>
    </ligand>
</feature>
<comment type="similarity">
    <text evidence="1 11">Belongs to the alkaline phosphatase family.</text>
</comment>
<dbReference type="SMART" id="SM00404">
    <property type="entry name" value="PTPc_motif"/>
    <property type="match status" value="1"/>
</dbReference>
<evidence type="ECO:0000256" key="5">
    <source>
        <dbReference type="ARBA" id="ARBA00022801"/>
    </source>
</evidence>
<dbReference type="FunFam" id="3.40.50.1820:FF:000273">
    <property type="entry name" value="Dual specificity phosphatase catalytic domain protein"/>
    <property type="match status" value="1"/>
</dbReference>
<dbReference type="CDD" id="cd14502">
    <property type="entry name" value="RNA_5'-triphosphatase"/>
    <property type="match status" value="1"/>
</dbReference>
<dbReference type="GO" id="GO:0000329">
    <property type="term" value="C:fungal-type vacuole membrane"/>
    <property type="evidence" value="ECO:0007669"/>
    <property type="project" value="TreeGrafter"/>
</dbReference>
<dbReference type="InterPro" id="IPR018299">
    <property type="entry name" value="Alkaline_phosphatase_AS"/>
</dbReference>
<evidence type="ECO:0000256" key="12">
    <source>
        <dbReference type="RuleBase" id="RU003947"/>
    </source>
</evidence>
<dbReference type="SMART" id="SM00098">
    <property type="entry name" value="alkPPc"/>
    <property type="match status" value="1"/>
</dbReference>
<dbReference type="Pfam" id="PF00245">
    <property type="entry name" value="Alk_phosphatase"/>
    <property type="match status" value="1"/>
</dbReference>
<keyword evidence="6 10" id="KW-0862">Zinc</keyword>
<dbReference type="PANTHER" id="PTHR11596">
    <property type="entry name" value="ALKALINE PHOSPHATASE"/>
    <property type="match status" value="1"/>
</dbReference>
<sequence length="1288" mass="140278">MALQAISAAVVLAAIPLLLLFHLQKQRMASEYDAKSTDPALLDRNSQTKSYKTSRATYTGVRVFYRRHPHADKLPQDPAPTPLLVFVHGLGGSVAQFNSLLTSLTPIASCLAVDLPGCGRSEFAPRSWDAYGIDAMVELLETVIDEHRENDAQSVVLIGHSMGASLCALLIHPRSPPRTELSQHIAGLVAICPRADAPTEQETKKFKLLLSIIPELLFDAWRAWDQRGGPDSASVRRFVGRDDEPEMKRLQYIFNKQSRSPVWRRMAWGSLPTYRDGTPRGGMPGSETWSGINVPTFLVGGEEDRVCPPINVEKIVGYLQDKTPGPESDVDEGAPITDAAAPVDSGFASSPDLPSSEPLSLDEEHNGLEGSVYVKVDLPGSRSSSVELASDGTSSISADDQPSTPNNGPPPIPDLLAHPPKVVLTKELPTPAGHAMLYSPTRAPILAGLIAAFLKDHVTGRLDLGWQLQYLSRDGKWDVKNLAKWKSVEPVSAPIGGVFRAIKTLREVDEVHCPKVFVHTWGKAITHVIDISHDNPVYDPKNLEAGGIKYHKCPTVSKVPPSDADVERFIDLVDKIRATPDEQQRRGEKTLIGVHCHYGYNRTGYLIVCYLVERCGFSAKQAIEHFAASRPNGIKHVHFKDQLHLRYSGMKRGGQRSASQAAETLPDQLKVGGRAVEAMERTAEEGRELREAVLVHEDGGGVQHERTPLLAGSSPRTSEQSDRAAEEQDAAIYNTAVPPRADARSRTREIALFTWALLATAAVIVLAVVLQHQNGTRIPPPSPPDSASSHSHKPAKKNLIFMVSDGMGPASLSLTRSFRQVLEGRDMSDTLVLDQHFWGSSRTLSSNSFVTDSAAGATAFSCGLKSYNTAISMTPDYEPCGTVLEAAKRAGYTTGLVVTTDITDATPACFASHVYYRSQQDEIAMQEIGEGVLGRIVDLILGGGRCHFLPNTTAGSCRLDDVDVTDIAQKKHGYTYADDRAGFDALKLGKNVSLPLLGLFAAGDVPFEIDRRNMADVYPSLSEMALTALTALEEATKDSDKGFFLMIEGSRIDHAGHINDPAAQVREVLEYDKAFKSVIDFIEDSDTEGVLVATSDHETGGLALALQTQGELPVYNWHPSVLVRANASSEYLTHLLVAHVAEHPTEPWDELHAWINDELVVKRLGIHDALEVEINAIASSPALAVQAFARMVSLRARLGWSTHGHSAVDVNVYSSGGPGTERIRGNVENTDVGKFLREYLDVDVDKITKELREKMRGRQPPVAAEGTEGGVVGGHPREWMVEERKAVL</sequence>
<keyword evidence="18" id="KW-1185">Reference proteome</keyword>
<feature type="binding site" evidence="10">
    <location>
        <position position="805"/>
    </location>
    <ligand>
        <name>Zn(2+)</name>
        <dbReference type="ChEBI" id="CHEBI:29105"/>
        <label>2</label>
    </ligand>
</feature>
<dbReference type="Gene3D" id="3.40.50.1820">
    <property type="entry name" value="alpha/beta hydrolase"/>
    <property type="match status" value="1"/>
</dbReference>
<feature type="transmembrane region" description="Helical" evidence="14">
    <location>
        <begin position="750"/>
        <end position="770"/>
    </location>
</feature>
<feature type="active site" description="Phosphoserine intermediate" evidence="9">
    <location>
        <position position="853"/>
    </location>
</feature>
<dbReference type="PANTHER" id="PTHR11596:SF5">
    <property type="entry name" value="ALKALINE PHOSPHATASE"/>
    <property type="match status" value="1"/>
</dbReference>
<evidence type="ECO:0000256" key="11">
    <source>
        <dbReference type="RuleBase" id="RU003946"/>
    </source>
</evidence>
<dbReference type="Pfam" id="PF00782">
    <property type="entry name" value="DSPc"/>
    <property type="match status" value="1"/>
</dbReference>
<dbReference type="SUPFAM" id="SSF53649">
    <property type="entry name" value="Alkaline phosphatase-like"/>
    <property type="match status" value="1"/>
</dbReference>
<feature type="binding site" evidence="10">
    <location>
        <position position="904"/>
    </location>
    <ligand>
        <name>Mg(2+)</name>
        <dbReference type="ChEBI" id="CHEBI:18420"/>
    </ligand>
</feature>
<dbReference type="FunFam" id="3.90.190.10:FF:000090">
    <property type="entry name" value="Dual specificity phosphatase catalytic domain protein"/>
    <property type="match status" value="1"/>
</dbReference>
<evidence type="ECO:0000256" key="14">
    <source>
        <dbReference type="SAM" id="Phobius"/>
    </source>
</evidence>
<dbReference type="PROSITE" id="PS50056">
    <property type="entry name" value="TYR_PHOSPHATASE_2"/>
    <property type="match status" value="1"/>
</dbReference>
<feature type="region of interest" description="Disordered" evidence="13">
    <location>
        <begin position="1255"/>
        <end position="1274"/>
    </location>
</feature>
<dbReference type="Gene3D" id="3.40.720.10">
    <property type="entry name" value="Alkaline Phosphatase, subunit A"/>
    <property type="match status" value="1"/>
</dbReference>
<keyword evidence="14" id="KW-0812">Transmembrane</keyword>
<comment type="cofactor">
    <cofactor evidence="10">
        <name>Zn(2+)</name>
        <dbReference type="ChEBI" id="CHEBI:29105"/>
    </cofactor>
    <text evidence="10">Binds 2 Zn(2+) ions.</text>
</comment>
<dbReference type="FunFam" id="3.40.720.10:FF:000063">
    <property type="entry name" value="Alkaline phosphatase"/>
    <property type="match status" value="1"/>
</dbReference>
<dbReference type="InterPro" id="IPR000340">
    <property type="entry name" value="Dual-sp_phosphatase_cat-dom"/>
</dbReference>
<organism evidence="17 18">
    <name type="scientific">Schizothecium vesticola</name>
    <dbReference type="NCBI Taxonomy" id="314040"/>
    <lineage>
        <taxon>Eukaryota</taxon>
        <taxon>Fungi</taxon>
        <taxon>Dikarya</taxon>
        <taxon>Ascomycota</taxon>
        <taxon>Pezizomycotina</taxon>
        <taxon>Sordariomycetes</taxon>
        <taxon>Sordariomycetidae</taxon>
        <taxon>Sordariales</taxon>
        <taxon>Schizotheciaceae</taxon>
        <taxon>Schizothecium</taxon>
    </lineage>
</organism>
<dbReference type="InterPro" id="IPR017850">
    <property type="entry name" value="Alkaline_phosphatase_core_sf"/>
</dbReference>
<dbReference type="EC" id="3.1.3.1" evidence="2 12"/>
<feature type="domain" description="Tyrosine-protein phosphatase" evidence="15">
    <location>
        <begin position="489"/>
        <end position="652"/>
    </location>
</feature>
<evidence type="ECO:0000256" key="6">
    <source>
        <dbReference type="ARBA" id="ARBA00022833"/>
    </source>
</evidence>
<evidence type="ECO:0000256" key="13">
    <source>
        <dbReference type="SAM" id="MobiDB-lite"/>
    </source>
</evidence>
<dbReference type="PRINTS" id="PR00113">
    <property type="entry name" value="ALKPHPHTASE"/>
</dbReference>
<evidence type="ECO:0000256" key="3">
    <source>
        <dbReference type="ARBA" id="ARBA00022553"/>
    </source>
</evidence>
<evidence type="ECO:0000259" key="15">
    <source>
        <dbReference type="PROSITE" id="PS50054"/>
    </source>
</evidence>
<dbReference type="GO" id="GO:0004721">
    <property type="term" value="F:phosphoprotein phosphatase activity"/>
    <property type="evidence" value="ECO:0007669"/>
    <property type="project" value="UniProtKB-KW"/>
</dbReference>
<feature type="binding site" evidence="10">
    <location>
        <position position="1057"/>
    </location>
    <ligand>
        <name>Zn(2+)</name>
        <dbReference type="ChEBI" id="CHEBI:29105"/>
        <label>2</label>
    </ligand>
</feature>
<dbReference type="InterPro" id="IPR020422">
    <property type="entry name" value="TYR_PHOSPHATASE_DUAL_dom"/>
</dbReference>
<evidence type="ECO:0000256" key="1">
    <source>
        <dbReference type="ARBA" id="ARBA00005984"/>
    </source>
</evidence>
<evidence type="ECO:0000313" key="17">
    <source>
        <dbReference type="EMBL" id="KAK0738455.1"/>
    </source>
</evidence>
<feature type="binding site" evidence="10">
    <location>
        <position position="1097"/>
    </location>
    <ligand>
        <name>Zn(2+)</name>
        <dbReference type="ChEBI" id="CHEBI:29105"/>
        <label>2</label>
    </ligand>
</feature>
<protein>
    <recommendedName>
        <fullName evidence="2 12">Alkaline phosphatase</fullName>
        <ecNumber evidence="2 12">3.1.3.1</ecNumber>
    </recommendedName>
</protein>
<name>A0AA40EFY4_9PEZI</name>
<feature type="domain" description="Tyrosine specific protein phosphatases" evidence="16">
    <location>
        <begin position="567"/>
        <end position="635"/>
    </location>
</feature>
<dbReference type="Proteomes" id="UP001172155">
    <property type="component" value="Unassembled WGS sequence"/>
</dbReference>
<feature type="transmembrane region" description="Helical" evidence="14">
    <location>
        <begin position="6"/>
        <end position="23"/>
    </location>
</feature>
<evidence type="ECO:0000256" key="2">
    <source>
        <dbReference type="ARBA" id="ARBA00012647"/>
    </source>
</evidence>
<dbReference type="Gene3D" id="3.90.190.10">
    <property type="entry name" value="Protein tyrosine phosphatase superfamily"/>
    <property type="match status" value="1"/>
</dbReference>
<dbReference type="GO" id="GO:0004035">
    <property type="term" value="F:alkaline phosphatase activity"/>
    <property type="evidence" value="ECO:0007669"/>
    <property type="project" value="UniProtKB-EC"/>
</dbReference>
<evidence type="ECO:0000313" key="18">
    <source>
        <dbReference type="Proteomes" id="UP001172155"/>
    </source>
</evidence>
<dbReference type="PROSITE" id="PS00123">
    <property type="entry name" value="ALKALINE_PHOSPHATASE"/>
    <property type="match status" value="1"/>
</dbReference>
<feature type="binding site" evidence="10">
    <location>
        <position position="1053"/>
    </location>
    <ligand>
        <name>Zn(2+)</name>
        <dbReference type="ChEBI" id="CHEBI:29105"/>
        <label>2</label>
    </ligand>
</feature>
<evidence type="ECO:0000256" key="8">
    <source>
        <dbReference type="ARBA" id="ARBA00022912"/>
    </source>
</evidence>
<dbReference type="SUPFAM" id="SSF52799">
    <property type="entry name" value="(Phosphotyrosine protein) phosphatases II"/>
    <property type="match status" value="1"/>
</dbReference>
<keyword evidence="4 10" id="KW-0479">Metal-binding</keyword>
<gene>
    <name evidence="17" type="ORF">B0T18DRAFT_394740</name>
</gene>
<evidence type="ECO:0000259" key="16">
    <source>
        <dbReference type="PROSITE" id="PS50056"/>
    </source>
</evidence>
<evidence type="ECO:0000256" key="4">
    <source>
        <dbReference type="ARBA" id="ARBA00022723"/>
    </source>
</evidence>
<feature type="compositionally biased region" description="Polar residues" evidence="13">
    <location>
        <begin position="383"/>
        <end position="401"/>
    </location>
</feature>
<keyword evidence="7 10" id="KW-0460">Magnesium</keyword>
<keyword evidence="8" id="KW-0904">Protein phosphatase</keyword>
<evidence type="ECO:0000256" key="9">
    <source>
        <dbReference type="PIRSR" id="PIRSR601952-1"/>
    </source>
</evidence>
<dbReference type="GO" id="GO:0046872">
    <property type="term" value="F:metal ion binding"/>
    <property type="evidence" value="ECO:0007669"/>
    <property type="project" value="UniProtKB-KW"/>
</dbReference>
<comment type="caution">
    <text evidence="17">The sequence shown here is derived from an EMBL/GenBank/DDBJ whole genome shotgun (WGS) entry which is preliminary data.</text>
</comment>
<keyword evidence="3" id="KW-0597">Phosphoprotein</keyword>
<keyword evidence="14" id="KW-1133">Transmembrane helix</keyword>
<dbReference type="InterPro" id="IPR003595">
    <property type="entry name" value="Tyr_Pase_cat"/>
</dbReference>
<comment type="catalytic activity">
    <reaction evidence="12">
        <text>a phosphate monoester + H2O = an alcohol + phosphate</text>
        <dbReference type="Rhea" id="RHEA:15017"/>
        <dbReference type="ChEBI" id="CHEBI:15377"/>
        <dbReference type="ChEBI" id="CHEBI:30879"/>
        <dbReference type="ChEBI" id="CHEBI:43474"/>
        <dbReference type="ChEBI" id="CHEBI:67140"/>
        <dbReference type="EC" id="3.1.3.1"/>
    </reaction>
</comment>
<feature type="region of interest" description="Disordered" evidence="13">
    <location>
        <begin position="696"/>
        <end position="728"/>
    </location>
</feature>
<dbReference type="SMART" id="SM00195">
    <property type="entry name" value="DSPc"/>
    <property type="match status" value="1"/>
</dbReference>
<dbReference type="InterPro" id="IPR001952">
    <property type="entry name" value="Alkaline_phosphatase"/>
</dbReference>
<dbReference type="InterPro" id="IPR000387">
    <property type="entry name" value="Tyr_Pase_dom"/>
</dbReference>
<dbReference type="Gene3D" id="1.10.60.40">
    <property type="match status" value="1"/>
</dbReference>
<dbReference type="SUPFAM" id="SSF53474">
    <property type="entry name" value="alpha/beta-Hydrolases"/>
    <property type="match status" value="1"/>
</dbReference>
<dbReference type="Pfam" id="PF12697">
    <property type="entry name" value="Abhydrolase_6"/>
    <property type="match status" value="1"/>
</dbReference>
<feature type="binding site" evidence="10">
    <location>
        <position position="906"/>
    </location>
    <ligand>
        <name>Mg(2+)</name>
        <dbReference type="ChEBI" id="CHEBI:18420"/>
    </ligand>
</feature>
<dbReference type="PROSITE" id="PS50054">
    <property type="entry name" value="TYR_PHOSPHATASE_DUAL"/>
    <property type="match status" value="1"/>
</dbReference>
<feature type="compositionally biased region" description="Basic and acidic residues" evidence="13">
    <location>
        <begin position="696"/>
        <end position="707"/>
    </location>
</feature>
<evidence type="ECO:0000256" key="10">
    <source>
        <dbReference type="PIRSR" id="PIRSR601952-2"/>
    </source>
</evidence>
<feature type="binding site" evidence="10">
    <location>
        <position position="1048"/>
    </location>
    <ligand>
        <name>Mg(2+)</name>
        <dbReference type="ChEBI" id="CHEBI:18420"/>
    </ligand>
</feature>
<dbReference type="InterPro" id="IPR029058">
    <property type="entry name" value="AB_hydrolase_fold"/>
</dbReference>
<evidence type="ECO:0000256" key="7">
    <source>
        <dbReference type="ARBA" id="ARBA00022842"/>
    </source>
</evidence>
<dbReference type="EMBL" id="JAUKUD010000007">
    <property type="protein sequence ID" value="KAK0738455.1"/>
    <property type="molecule type" value="Genomic_DNA"/>
</dbReference>
<feature type="binding site" evidence="10">
    <location>
        <position position="805"/>
    </location>
    <ligand>
        <name>Mg(2+)</name>
        <dbReference type="ChEBI" id="CHEBI:18420"/>
    </ligand>
</feature>
<dbReference type="PROSITE" id="PS00383">
    <property type="entry name" value="TYR_PHOSPHATASE_1"/>
    <property type="match status" value="1"/>
</dbReference>
<keyword evidence="5 12" id="KW-0378">Hydrolase</keyword>
<proteinExistence type="inferred from homology"/>
<keyword evidence="14" id="KW-0472">Membrane</keyword>
<feature type="region of interest" description="Disordered" evidence="13">
    <location>
        <begin position="383"/>
        <end position="417"/>
    </location>
</feature>
<feature type="compositionally biased region" description="Low complexity" evidence="13">
    <location>
        <begin position="349"/>
        <end position="359"/>
    </location>
</feature>
<dbReference type="InterPro" id="IPR016130">
    <property type="entry name" value="Tyr_Pase_AS"/>
</dbReference>
<dbReference type="InterPro" id="IPR000073">
    <property type="entry name" value="AB_hydrolase_1"/>
</dbReference>
<dbReference type="CDD" id="cd16012">
    <property type="entry name" value="ALP"/>
    <property type="match status" value="1"/>
</dbReference>
<dbReference type="InterPro" id="IPR029021">
    <property type="entry name" value="Prot-tyrosine_phosphatase-like"/>
</dbReference>